<keyword evidence="5 7" id="KW-0472">Membrane</keyword>
<name>A0ABR3CC87_9PEZI</name>
<proteinExistence type="inferred from homology"/>
<keyword evidence="3 7" id="KW-0812">Transmembrane</keyword>
<accession>A0ABR3CC87</accession>
<evidence type="ECO:0000256" key="7">
    <source>
        <dbReference type="SAM" id="Phobius"/>
    </source>
</evidence>
<dbReference type="SMART" id="SM00724">
    <property type="entry name" value="TLC"/>
    <property type="match status" value="1"/>
</dbReference>
<feature type="transmembrane region" description="Helical" evidence="7">
    <location>
        <begin position="110"/>
        <end position="130"/>
    </location>
</feature>
<feature type="transmembrane region" description="Helical" evidence="7">
    <location>
        <begin position="56"/>
        <end position="76"/>
    </location>
</feature>
<protein>
    <submittedName>
        <fullName evidence="9">Sphingosine N-acyltransferase lag1</fullName>
    </submittedName>
</protein>
<keyword evidence="10" id="KW-1185">Reference proteome</keyword>
<dbReference type="GeneID" id="92011509"/>
<feature type="domain" description="TLC" evidence="8">
    <location>
        <begin position="146"/>
        <end position="414"/>
    </location>
</feature>
<feature type="compositionally biased region" description="Basic residues" evidence="6">
    <location>
        <begin position="476"/>
        <end position="488"/>
    </location>
</feature>
<evidence type="ECO:0000256" key="5">
    <source>
        <dbReference type="ARBA" id="ARBA00023136"/>
    </source>
</evidence>
<evidence type="ECO:0000256" key="2">
    <source>
        <dbReference type="ARBA" id="ARBA00009808"/>
    </source>
</evidence>
<reference evidence="9 10" key="1">
    <citation type="submission" date="2024-02" db="EMBL/GenBank/DDBJ databases">
        <title>De novo assembly and annotation of 12 fungi associated with fruit tree decline syndrome in Ontario, Canada.</title>
        <authorList>
            <person name="Sulman M."/>
            <person name="Ellouze W."/>
            <person name="Ilyukhin E."/>
        </authorList>
    </citation>
    <scope>NUCLEOTIDE SEQUENCE [LARGE SCALE GENOMIC DNA]</scope>
    <source>
        <strain evidence="9 10">FDS-637</strain>
    </source>
</reference>
<evidence type="ECO:0000313" key="10">
    <source>
        <dbReference type="Proteomes" id="UP001430584"/>
    </source>
</evidence>
<evidence type="ECO:0000313" key="9">
    <source>
        <dbReference type="EMBL" id="KAL0258251.1"/>
    </source>
</evidence>
<dbReference type="InterPro" id="IPR016439">
    <property type="entry name" value="Lag1/Lac1-like"/>
</dbReference>
<comment type="caution">
    <text evidence="9">The sequence shown here is derived from an EMBL/GenBank/DDBJ whole genome shotgun (WGS) entry which is preliminary data.</text>
</comment>
<dbReference type="Proteomes" id="UP001430584">
    <property type="component" value="Unassembled WGS sequence"/>
</dbReference>
<feature type="transmembrane region" description="Helical" evidence="7">
    <location>
        <begin position="190"/>
        <end position="212"/>
    </location>
</feature>
<dbReference type="InterPro" id="IPR006634">
    <property type="entry name" value="TLC-dom"/>
</dbReference>
<dbReference type="RefSeq" id="XP_066631280.1">
    <property type="nucleotide sequence ID" value="XM_066778843.1"/>
</dbReference>
<evidence type="ECO:0000256" key="4">
    <source>
        <dbReference type="ARBA" id="ARBA00022989"/>
    </source>
</evidence>
<feature type="compositionally biased region" description="Acidic residues" evidence="6">
    <location>
        <begin position="422"/>
        <end position="434"/>
    </location>
</feature>
<evidence type="ECO:0000256" key="3">
    <source>
        <dbReference type="ARBA" id="ARBA00022692"/>
    </source>
</evidence>
<feature type="transmembrane region" description="Helical" evidence="7">
    <location>
        <begin position="262"/>
        <end position="283"/>
    </location>
</feature>
<keyword evidence="4 7" id="KW-1133">Transmembrane helix</keyword>
<feature type="transmembrane region" description="Helical" evidence="7">
    <location>
        <begin position="224"/>
        <end position="242"/>
    </location>
</feature>
<feature type="transmembrane region" description="Helical" evidence="7">
    <location>
        <begin position="151"/>
        <end position="170"/>
    </location>
</feature>
<feature type="compositionally biased region" description="Basic and acidic residues" evidence="6">
    <location>
        <begin position="500"/>
        <end position="517"/>
    </location>
</feature>
<feature type="transmembrane region" description="Helical" evidence="7">
    <location>
        <begin position="385"/>
        <end position="406"/>
    </location>
</feature>
<dbReference type="PANTHER" id="PTHR12560">
    <property type="entry name" value="LONGEVITY ASSURANCE FACTOR 1 LAG1"/>
    <property type="match status" value="1"/>
</dbReference>
<feature type="region of interest" description="Disordered" evidence="6">
    <location>
        <begin position="417"/>
        <end position="517"/>
    </location>
</feature>
<comment type="similarity">
    <text evidence="2">Belongs to the sphingosine N-acyltransferase family.</text>
</comment>
<feature type="transmembrane region" description="Helical" evidence="7">
    <location>
        <begin position="303"/>
        <end position="328"/>
    </location>
</feature>
<comment type="subcellular location">
    <subcellularLocation>
        <location evidence="1">Membrane</location>
        <topology evidence="1">Multi-pass membrane protein</topology>
    </subcellularLocation>
</comment>
<organism evidence="9 10">
    <name type="scientific">Diplodia seriata</name>
    <dbReference type="NCBI Taxonomy" id="420778"/>
    <lineage>
        <taxon>Eukaryota</taxon>
        <taxon>Fungi</taxon>
        <taxon>Dikarya</taxon>
        <taxon>Ascomycota</taxon>
        <taxon>Pezizomycotina</taxon>
        <taxon>Dothideomycetes</taxon>
        <taxon>Dothideomycetes incertae sedis</taxon>
        <taxon>Botryosphaeriales</taxon>
        <taxon>Botryosphaeriaceae</taxon>
        <taxon>Diplodia</taxon>
    </lineage>
</organism>
<gene>
    <name evidence="9" type="primary">lag1</name>
    <name evidence="9" type="ORF">SLS55_007424</name>
</gene>
<evidence type="ECO:0000256" key="1">
    <source>
        <dbReference type="ARBA" id="ARBA00004141"/>
    </source>
</evidence>
<dbReference type="Pfam" id="PF03798">
    <property type="entry name" value="TRAM_LAG1_CLN8"/>
    <property type="match status" value="2"/>
</dbReference>
<dbReference type="EMBL" id="JAJVCZ030000007">
    <property type="protein sequence ID" value="KAL0258251.1"/>
    <property type="molecule type" value="Genomic_DNA"/>
</dbReference>
<dbReference type="PANTHER" id="PTHR12560:SF0">
    <property type="entry name" value="LD18904P"/>
    <property type="match status" value="1"/>
</dbReference>
<evidence type="ECO:0000256" key="6">
    <source>
        <dbReference type="SAM" id="MobiDB-lite"/>
    </source>
</evidence>
<evidence type="ECO:0000259" key="8">
    <source>
        <dbReference type="SMART" id="SM00724"/>
    </source>
</evidence>
<feature type="compositionally biased region" description="Low complexity" evidence="6">
    <location>
        <begin position="489"/>
        <end position="499"/>
    </location>
</feature>
<sequence length="517" mass="58001">MEHAAASPTTETRVLLDKNPNGVPTLVPKTQLFSGVAADGSTHLVKVRRKKARDDSLVGAFCISVNLLLLLALTHACFPRARTTTRKFFELSYYDAATGKYTHGWDDFPFVFFGIVVFTALRAATMDFVLKPLARLGGIQKKKATVRFAEQGWLLVYCSISWTLGMYINYNSPYWLNLFEMWNHWPIRQITGLMKGYYLLQFAFWLQQILVINMEERRKDHWQMFTHHIITTALVSMSYSYYHTRVGNVILCLMDVVDIFLAVSGSPSHGQITVAVAIARIPAFQSKGAKLLKYLGYQTACDVGFGIFIASWVIARHVLYVMVCWSLYATVPSAIPYGCYDTVSGDRLPDSPMTPADGGNDIWRDMWQPFRDPAGPVCFNMRIRWAFLSLLGGLQVITLVWLWMIIKVAYRVVTGQGADDTRSDDEGDEDESVDDTEKGDLGKHGKPTNGPAALSIDGKPLEEEVGVEGLHFGTPTRRRSERLYKRSSSRTSGISISGTSDRKELLGRIGCEKPVKD</sequence>